<dbReference type="SUPFAM" id="SSF81383">
    <property type="entry name" value="F-box domain"/>
    <property type="match status" value="1"/>
</dbReference>
<dbReference type="EMBL" id="JBAMIC010004070">
    <property type="protein sequence ID" value="KAK7087492.1"/>
    <property type="molecule type" value="Genomic_DNA"/>
</dbReference>
<organism evidence="3 4">
    <name type="scientific">Littorina saxatilis</name>
    <dbReference type="NCBI Taxonomy" id="31220"/>
    <lineage>
        <taxon>Eukaryota</taxon>
        <taxon>Metazoa</taxon>
        <taxon>Spiralia</taxon>
        <taxon>Lophotrochozoa</taxon>
        <taxon>Mollusca</taxon>
        <taxon>Gastropoda</taxon>
        <taxon>Caenogastropoda</taxon>
        <taxon>Littorinimorpha</taxon>
        <taxon>Littorinoidea</taxon>
        <taxon>Littorinidae</taxon>
        <taxon>Littorina</taxon>
    </lineage>
</organism>
<evidence type="ECO:0000259" key="2">
    <source>
        <dbReference type="SMART" id="SM00256"/>
    </source>
</evidence>
<dbReference type="InterPro" id="IPR001810">
    <property type="entry name" value="F-box_dom"/>
</dbReference>
<feature type="compositionally biased region" description="Basic and acidic residues" evidence="1">
    <location>
        <begin position="11"/>
        <end position="20"/>
    </location>
</feature>
<evidence type="ECO:0000313" key="4">
    <source>
        <dbReference type="Proteomes" id="UP001374579"/>
    </source>
</evidence>
<name>A0AAN9AII8_9CAEN</name>
<protein>
    <recommendedName>
        <fullName evidence="2">F-box domain-containing protein</fullName>
    </recommendedName>
</protein>
<dbReference type="Gene3D" id="1.20.1280.50">
    <property type="match status" value="1"/>
</dbReference>
<feature type="compositionally biased region" description="Pro residues" evidence="1">
    <location>
        <begin position="47"/>
        <end position="68"/>
    </location>
</feature>
<keyword evidence="4" id="KW-1185">Reference proteome</keyword>
<feature type="compositionally biased region" description="Acidic residues" evidence="1">
    <location>
        <begin position="85"/>
        <end position="101"/>
    </location>
</feature>
<comment type="caution">
    <text evidence="3">The sequence shown here is derived from an EMBL/GenBank/DDBJ whole genome shotgun (WGS) entry which is preliminary data.</text>
</comment>
<feature type="region of interest" description="Disordered" evidence="1">
    <location>
        <begin position="1"/>
        <end position="105"/>
    </location>
</feature>
<dbReference type="InterPro" id="IPR032675">
    <property type="entry name" value="LRR_dom_sf"/>
</dbReference>
<dbReference type="SMART" id="SM00256">
    <property type="entry name" value="FBOX"/>
    <property type="match status" value="1"/>
</dbReference>
<dbReference type="Pfam" id="PF12937">
    <property type="entry name" value="F-box-like"/>
    <property type="match status" value="1"/>
</dbReference>
<reference evidence="3 4" key="1">
    <citation type="submission" date="2024-02" db="EMBL/GenBank/DDBJ databases">
        <title>Chromosome-scale genome assembly of the rough periwinkle Littorina saxatilis.</title>
        <authorList>
            <person name="De Jode A."/>
            <person name="Faria R."/>
            <person name="Formenti G."/>
            <person name="Sims Y."/>
            <person name="Smith T.P."/>
            <person name="Tracey A."/>
            <person name="Wood J.M.D."/>
            <person name="Zagrodzka Z.B."/>
            <person name="Johannesson K."/>
            <person name="Butlin R.K."/>
            <person name="Leder E.H."/>
        </authorList>
    </citation>
    <scope>NUCLEOTIDE SEQUENCE [LARGE SCALE GENOMIC DNA]</scope>
    <source>
        <strain evidence="3">Snail1</strain>
        <tissue evidence="3">Muscle</tissue>
    </source>
</reference>
<dbReference type="GO" id="GO:0031398">
    <property type="term" value="P:positive regulation of protein ubiquitination"/>
    <property type="evidence" value="ECO:0007669"/>
    <property type="project" value="TreeGrafter"/>
</dbReference>
<dbReference type="PANTHER" id="PTHR20933">
    <property type="entry name" value="F-BOX ONLY PROTEIN 33"/>
    <property type="match status" value="1"/>
</dbReference>
<dbReference type="Proteomes" id="UP001374579">
    <property type="component" value="Unassembled WGS sequence"/>
</dbReference>
<sequence>MAAEAGCSSWRMEDDERERQEEEEEEEEEETELAEMEGVNFSNSSLMPPPPTPPLPPPPAIIPLPPPESEQTKPLPLPPSSEEVGTGEESQDSQDSAETEELGNGVPWHLTPEVVLVKVLACLDDVDRCNASVTCTAWRRVFRNPSLWRRRHFVFRGYEALERQDRYCQFLTQLGWHVRHATIELCRPNINTATVIAKAFETFVNRLNKCHGVRLLSITIISADFLSGWHFFSHNRGKVVRSLCNLLKKQSCLRSADLSYCLMDRDEGSRLLDSLSYGTRLHPKQYLSTLDLRQFFSPGTRAVSFTRYQKVMDQFVTLACVRMDLRSLNETILQTMSKASAKTLRRLEIDFYADESVGVHAIGSYCWREVAQRCQGLAVMVRIHGLCGFSKYASVLVRGMPLHELRLTYLGVEDLSNPELLRSIDGLILYLSGVYYQTLNKVQIQLRPEMEVSADTALVTLVRRCLHLADINVNFVVQAATFLRILETIQKNRTASEKGCKKTRLRLNIRGMTPELDQSIKRLTSTL</sequence>
<evidence type="ECO:0000256" key="1">
    <source>
        <dbReference type="SAM" id="MobiDB-lite"/>
    </source>
</evidence>
<evidence type="ECO:0000313" key="3">
    <source>
        <dbReference type="EMBL" id="KAK7087492.1"/>
    </source>
</evidence>
<feature type="compositionally biased region" description="Acidic residues" evidence="1">
    <location>
        <begin position="21"/>
        <end position="35"/>
    </location>
</feature>
<accession>A0AAN9AII8</accession>
<dbReference type="AlphaFoldDB" id="A0AAN9AII8"/>
<proteinExistence type="predicted"/>
<dbReference type="Gene3D" id="3.80.10.10">
    <property type="entry name" value="Ribonuclease Inhibitor"/>
    <property type="match status" value="1"/>
</dbReference>
<dbReference type="InterPro" id="IPR036047">
    <property type="entry name" value="F-box-like_dom_sf"/>
</dbReference>
<feature type="domain" description="F-box" evidence="2">
    <location>
        <begin position="111"/>
        <end position="151"/>
    </location>
</feature>
<dbReference type="PANTHER" id="PTHR20933:SF3">
    <property type="entry name" value="F-BOX ONLY PROTEIN 33"/>
    <property type="match status" value="1"/>
</dbReference>
<gene>
    <name evidence="3" type="ORF">V1264_021535</name>
</gene>